<evidence type="ECO:0000313" key="3">
    <source>
        <dbReference type="Proteomes" id="UP001224359"/>
    </source>
</evidence>
<dbReference type="EMBL" id="JAUSTQ010000009">
    <property type="protein sequence ID" value="MDQ0160214.1"/>
    <property type="molecule type" value="Genomic_DNA"/>
</dbReference>
<reference evidence="2 3" key="1">
    <citation type="submission" date="2023-07" db="EMBL/GenBank/DDBJ databases">
        <title>Genomic Encyclopedia of Type Strains, Phase IV (KMG-IV): sequencing the most valuable type-strain genomes for metagenomic binning, comparative biology and taxonomic classification.</title>
        <authorList>
            <person name="Goeker M."/>
        </authorList>
    </citation>
    <scope>NUCLEOTIDE SEQUENCE [LARGE SCALE GENOMIC DNA]</scope>
    <source>
        <strain evidence="2 3">DSM 16460</strain>
    </source>
</reference>
<sequence length="85" mass="9855">MVIFLIILIILSSIIGFIMMGLDKYYAKQNHWRISERTLWVVALIGGAPGSWFGMITFRHKTQHTSFQYGMPILTIIWMVLLLVI</sequence>
<feature type="transmembrane region" description="Helical" evidence="1">
    <location>
        <begin position="6"/>
        <end position="26"/>
    </location>
</feature>
<organism evidence="2 3">
    <name type="scientific">Alkalibacillus salilacus</name>
    <dbReference type="NCBI Taxonomy" id="284582"/>
    <lineage>
        <taxon>Bacteria</taxon>
        <taxon>Bacillati</taxon>
        <taxon>Bacillota</taxon>
        <taxon>Bacilli</taxon>
        <taxon>Bacillales</taxon>
        <taxon>Bacillaceae</taxon>
        <taxon>Alkalibacillus</taxon>
    </lineage>
</organism>
<dbReference type="InterPro" id="IPR010718">
    <property type="entry name" value="DUF1294"/>
</dbReference>
<dbReference type="InterPro" id="IPR012156">
    <property type="entry name" value="Cold_shock_CspA"/>
</dbReference>
<feature type="transmembrane region" description="Helical" evidence="1">
    <location>
        <begin position="67"/>
        <end position="84"/>
    </location>
</feature>
<keyword evidence="3" id="KW-1185">Reference proteome</keyword>
<keyword evidence="1" id="KW-0472">Membrane</keyword>
<keyword evidence="1" id="KW-1133">Transmembrane helix</keyword>
<gene>
    <name evidence="2" type="ORF">J2S77_002216</name>
</gene>
<protein>
    <submittedName>
        <fullName evidence="2">Uncharacterized membrane protein YsdA (DUF1294 family)</fullName>
    </submittedName>
</protein>
<comment type="caution">
    <text evidence="2">The sequence shown here is derived from an EMBL/GenBank/DDBJ whole genome shotgun (WGS) entry which is preliminary data.</text>
</comment>
<evidence type="ECO:0000313" key="2">
    <source>
        <dbReference type="EMBL" id="MDQ0160214.1"/>
    </source>
</evidence>
<dbReference type="PIRSF" id="PIRSF002599">
    <property type="entry name" value="Cold_shock_A"/>
    <property type="match status" value="1"/>
</dbReference>
<name>A0ABT9VGX2_9BACI</name>
<accession>A0ABT9VGX2</accession>
<proteinExistence type="predicted"/>
<evidence type="ECO:0000256" key="1">
    <source>
        <dbReference type="SAM" id="Phobius"/>
    </source>
</evidence>
<feature type="transmembrane region" description="Helical" evidence="1">
    <location>
        <begin position="38"/>
        <end position="55"/>
    </location>
</feature>
<dbReference type="Proteomes" id="UP001224359">
    <property type="component" value="Unassembled WGS sequence"/>
</dbReference>
<keyword evidence="1" id="KW-0812">Transmembrane</keyword>
<dbReference type="RefSeq" id="WP_306977295.1">
    <property type="nucleotide sequence ID" value="NZ_JAUSTQ010000009.1"/>
</dbReference>
<dbReference type="Pfam" id="PF06961">
    <property type="entry name" value="DUF1294"/>
    <property type="match status" value="1"/>
</dbReference>